<dbReference type="Proteomes" id="UP000789920">
    <property type="component" value="Unassembled WGS sequence"/>
</dbReference>
<reference evidence="1" key="1">
    <citation type="submission" date="2021-06" db="EMBL/GenBank/DDBJ databases">
        <authorList>
            <person name="Kallberg Y."/>
            <person name="Tangrot J."/>
            <person name="Rosling A."/>
        </authorList>
    </citation>
    <scope>NUCLEOTIDE SEQUENCE</scope>
    <source>
        <strain evidence="1">MA461A</strain>
    </source>
</reference>
<evidence type="ECO:0000313" key="1">
    <source>
        <dbReference type="EMBL" id="CAG8838018.1"/>
    </source>
</evidence>
<comment type="caution">
    <text evidence="1">The sequence shown here is derived from an EMBL/GenBank/DDBJ whole genome shotgun (WGS) entry which is preliminary data.</text>
</comment>
<name>A0ACA9SGK3_9GLOM</name>
<keyword evidence="2" id="KW-1185">Reference proteome</keyword>
<proteinExistence type="predicted"/>
<organism evidence="1 2">
    <name type="scientific">Racocetra persica</name>
    <dbReference type="NCBI Taxonomy" id="160502"/>
    <lineage>
        <taxon>Eukaryota</taxon>
        <taxon>Fungi</taxon>
        <taxon>Fungi incertae sedis</taxon>
        <taxon>Mucoromycota</taxon>
        <taxon>Glomeromycotina</taxon>
        <taxon>Glomeromycetes</taxon>
        <taxon>Diversisporales</taxon>
        <taxon>Gigasporaceae</taxon>
        <taxon>Racocetra</taxon>
    </lineage>
</organism>
<gene>
    <name evidence="1" type="ORF">RPERSI_LOCUS30517</name>
</gene>
<feature type="non-terminal residue" evidence="1">
    <location>
        <position position="1"/>
    </location>
</feature>
<dbReference type="EMBL" id="CAJVQC010119271">
    <property type="protein sequence ID" value="CAG8838018.1"/>
    <property type="molecule type" value="Genomic_DNA"/>
</dbReference>
<sequence length="120" mass="13556">LGSHLWMIDVALSDPVIGTVIHTIELPLSVDNILAVFLLFIKSCETGYDGRQAHAKLLLTSYTTSICFNDEELEICASSSLYYLTQMLKQQISDDYLQLLNNLITKHPDLFSLEKFTEVD</sequence>
<feature type="non-terminal residue" evidence="1">
    <location>
        <position position="120"/>
    </location>
</feature>
<protein>
    <submittedName>
        <fullName evidence="1">5263_t:CDS:1</fullName>
    </submittedName>
</protein>
<evidence type="ECO:0000313" key="2">
    <source>
        <dbReference type="Proteomes" id="UP000789920"/>
    </source>
</evidence>
<accession>A0ACA9SGK3</accession>